<feature type="domain" description="Methyltransferase" evidence="4">
    <location>
        <begin position="58"/>
        <end position="154"/>
    </location>
</feature>
<keyword evidence="6" id="KW-1185">Reference proteome</keyword>
<keyword evidence="1 5" id="KW-0489">Methyltransferase</keyword>
<evidence type="ECO:0000256" key="1">
    <source>
        <dbReference type="ARBA" id="ARBA00022603"/>
    </source>
</evidence>
<dbReference type="Proteomes" id="UP000076532">
    <property type="component" value="Unassembled WGS sequence"/>
</dbReference>
<evidence type="ECO:0000313" key="5">
    <source>
        <dbReference type="EMBL" id="KZP19117.1"/>
    </source>
</evidence>
<proteinExistence type="predicted"/>
<reference evidence="5 6" key="1">
    <citation type="journal article" date="2016" name="Mol. Biol. Evol.">
        <title>Comparative Genomics of Early-Diverging Mushroom-Forming Fungi Provides Insights into the Origins of Lignocellulose Decay Capabilities.</title>
        <authorList>
            <person name="Nagy L.G."/>
            <person name="Riley R."/>
            <person name="Tritt A."/>
            <person name="Adam C."/>
            <person name="Daum C."/>
            <person name="Floudas D."/>
            <person name="Sun H."/>
            <person name="Yadav J.S."/>
            <person name="Pangilinan J."/>
            <person name="Larsson K.H."/>
            <person name="Matsuura K."/>
            <person name="Barry K."/>
            <person name="Labutti K."/>
            <person name="Kuo R."/>
            <person name="Ohm R.A."/>
            <person name="Bhattacharya S.S."/>
            <person name="Shirouzu T."/>
            <person name="Yoshinaga Y."/>
            <person name="Martin F.M."/>
            <person name="Grigoriev I.V."/>
            <person name="Hibbett D.S."/>
        </authorList>
    </citation>
    <scope>NUCLEOTIDE SEQUENCE [LARGE SCALE GENOMIC DNA]</scope>
    <source>
        <strain evidence="5 6">CBS 109695</strain>
    </source>
</reference>
<dbReference type="InterPro" id="IPR029063">
    <property type="entry name" value="SAM-dependent_MTases_sf"/>
</dbReference>
<dbReference type="CDD" id="cd02440">
    <property type="entry name" value="AdoMet_MTases"/>
    <property type="match status" value="1"/>
</dbReference>
<evidence type="ECO:0000256" key="3">
    <source>
        <dbReference type="ARBA" id="ARBA00022691"/>
    </source>
</evidence>
<sequence>MSTDPEPTKTPAELKTLVENGYDAIAPKYLAWSGPRATATRQAYIERLATLLPTGARVLELGCGAGVPATQQLIAHGLAVTGVDISAAQIALAREHVPAATLIQADMSDVEKMDGLFAEGDFDAVVAFYSLFHLPRAEQGAMVARMARWVKPGGWLLFNLNTGDGDMMRPDWMGVPMFSSSFSVEGNRQMMKEHGQDLVIVEDDVTIETVGRMEEKFHWFLASKGEAVAA</sequence>
<dbReference type="AlphaFoldDB" id="A0A166HQC1"/>
<dbReference type="EMBL" id="KV417566">
    <property type="protein sequence ID" value="KZP19117.1"/>
    <property type="molecule type" value="Genomic_DNA"/>
</dbReference>
<organism evidence="5 6">
    <name type="scientific">Athelia psychrophila</name>
    <dbReference type="NCBI Taxonomy" id="1759441"/>
    <lineage>
        <taxon>Eukaryota</taxon>
        <taxon>Fungi</taxon>
        <taxon>Dikarya</taxon>
        <taxon>Basidiomycota</taxon>
        <taxon>Agaricomycotina</taxon>
        <taxon>Agaricomycetes</taxon>
        <taxon>Agaricomycetidae</taxon>
        <taxon>Atheliales</taxon>
        <taxon>Atheliaceae</taxon>
        <taxon>Athelia</taxon>
    </lineage>
</organism>
<dbReference type="STRING" id="436010.A0A166HQC1"/>
<evidence type="ECO:0000256" key="2">
    <source>
        <dbReference type="ARBA" id="ARBA00022679"/>
    </source>
</evidence>
<dbReference type="PROSITE" id="PS50007">
    <property type="entry name" value="PIPLC_X_DOMAIN"/>
    <property type="match status" value="1"/>
</dbReference>
<dbReference type="Gene3D" id="3.40.50.150">
    <property type="entry name" value="Vaccinia Virus protein VP39"/>
    <property type="match status" value="1"/>
</dbReference>
<evidence type="ECO:0000259" key="4">
    <source>
        <dbReference type="Pfam" id="PF13649"/>
    </source>
</evidence>
<keyword evidence="3" id="KW-0949">S-adenosyl-L-methionine</keyword>
<protein>
    <submittedName>
        <fullName evidence="5">S-adenosyl-L-methionine-dependent methyltransferase</fullName>
    </submittedName>
</protein>
<dbReference type="SUPFAM" id="SSF53335">
    <property type="entry name" value="S-adenosyl-L-methionine-dependent methyltransferases"/>
    <property type="match status" value="1"/>
</dbReference>
<gene>
    <name evidence="5" type="ORF">FIBSPDRAFT_1045701</name>
</gene>
<dbReference type="InterPro" id="IPR041698">
    <property type="entry name" value="Methyltransf_25"/>
</dbReference>
<dbReference type="PANTHER" id="PTHR43464:SF19">
    <property type="entry name" value="UBIQUINONE BIOSYNTHESIS O-METHYLTRANSFERASE, MITOCHONDRIAL"/>
    <property type="match status" value="1"/>
</dbReference>
<dbReference type="PANTHER" id="PTHR43464">
    <property type="entry name" value="METHYLTRANSFERASE"/>
    <property type="match status" value="1"/>
</dbReference>
<evidence type="ECO:0000313" key="6">
    <source>
        <dbReference type="Proteomes" id="UP000076532"/>
    </source>
</evidence>
<dbReference type="Pfam" id="PF13649">
    <property type="entry name" value="Methyltransf_25"/>
    <property type="match status" value="1"/>
</dbReference>
<accession>A0A166HQC1</accession>
<name>A0A166HQC1_9AGAM</name>
<dbReference type="OrthoDB" id="540004at2759"/>
<dbReference type="GO" id="GO:0032259">
    <property type="term" value="P:methylation"/>
    <property type="evidence" value="ECO:0007669"/>
    <property type="project" value="UniProtKB-KW"/>
</dbReference>
<dbReference type="GO" id="GO:0008168">
    <property type="term" value="F:methyltransferase activity"/>
    <property type="evidence" value="ECO:0007669"/>
    <property type="project" value="UniProtKB-KW"/>
</dbReference>
<keyword evidence="2" id="KW-0808">Transferase</keyword>